<accession>A0A7J0CE26</accession>
<reference evidence="2 4" key="2">
    <citation type="submission" date="2020-07" db="EMBL/GenBank/DDBJ databases">
        <title>Sequencing the genomes of 1000 actinobacteria strains.</title>
        <authorList>
            <person name="Klenk H.-P."/>
        </authorList>
    </citation>
    <scope>NUCLEOTIDE SEQUENCE [LARGE SCALE GENOMIC DNA]</scope>
    <source>
        <strain evidence="2 4">DSM 41455</strain>
    </source>
</reference>
<comment type="caution">
    <text evidence="1">The sequence shown here is derived from an EMBL/GenBank/DDBJ whole genome shotgun (WGS) entry which is preliminary data.</text>
</comment>
<reference evidence="1 3" key="1">
    <citation type="submission" date="2020-05" db="EMBL/GenBank/DDBJ databases">
        <title>Whole genome shotgun sequence of Streptomyces fulvorobeus NBRC 15897.</title>
        <authorList>
            <person name="Komaki H."/>
            <person name="Tamura T."/>
        </authorList>
    </citation>
    <scope>NUCLEOTIDE SEQUENCE [LARGE SCALE GENOMIC DNA]</scope>
    <source>
        <strain evidence="1 3">NBRC 15897</strain>
    </source>
</reference>
<organism evidence="1 3">
    <name type="scientific">Streptomyces fulvorobeus</name>
    <dbReference type="NCBI Taxonomy" id="284028"/>
    <lineage>
        <taxon>Bacteria</taxon>
        <taxon>Bacillati</taxon>
        <taxon>Actinomycetota</taxon>
        <taxon>Actinomycetes</taxon>
        <taxon>Kitasatosporales</taxon>
        <taxon>Streptomycetaceae</taxon>
        <taxon>Streptomyces</taxon>
    </lineage>
</organism>
<evidence type="ECO:0000313" key="3">
    <source>
        <dbReference type="Proteomes" id="UP000498980"/>
    </source>
</evidence>
<dbReference type="AlphaFoldDB" id="A0A7J0CE26"/>
<evidence type="ECO:0000313" key="2">
    <source>
        <dbReference type="EMBL" id="NYE44256.1"/>
    </source>
</evidence>
<sequence length="65" mass="7529">MALTWSKASWADKTYHARQADRSFTADHDGCAWRLRGWTDGQFTDYVPNLKTLRDAKQQAADRLQ</sequence>
<name>A0A7J0CE26_9ACTN</name>
<dbReference type="Proteomes" id="UP000498980">
    <property type="component" value="Unassembled WGS sequence"/>
</dbReference>
<dbReference type="EMBL" id="BLWC01000001">
    <property type="protein sequence ID" value="GFN00772.1"/>
    <property type="molecule type" value="Genomic_DNA"/>
</dbReference>
<proteinExistence type="predicted"/>
<evidence type="ECO:0000313" key="4">
    <source>
        <dbReference type="Proteomes" id="UP000530403"/>
    </source>
</evidence>
<protein>
    <submittedName>
        <fullName evidence="1">Uncharacterized protein</fullName>
    </submittedName>
</protein>
<dbReference type="EMBL" id="JACCCF010000001">
    <property type="protein sequence ID" value="NYE44256.1"/>
    <property type="molecule type" value="Genomic_DNA"/>
</dbReference>
<keyword evidence="3" id="KW-1185">Reference proteome</keyword>
<gene>
    <name evidence="2" type="ORF">HEB29_005267</name>
    <name evidence="1" type="ORF">Sfulv_55820</name>
</gene>
<evidence type="ECO:0000313" key="1">
    <source>
        <dbReference type="EMBL" id="GFN00772.1"/>
    </source>
</evidence>
<dbReference type="Proteomes" id="UP000530403">
    <property type="component" value="Unassembled WGS sequence"/>
</dbReference>